<dbReference type="PANTHER" id="PTHR42305">
    <property type="entry name" value="MEMBRANE PROTEIN RV1733C-RELATED"/>
    <property type="match status" value="1"/>
</dbReference>
<organism evidence="2 3">
    <name type="scientific">Kribbella antiqua</name>
    <dbReference type="NCBI Taxonomy" id="2512217"/>
    <lineage>
        <taxon>Bacteria</taxon>
        <taxon>Bacillati</taxon>
        <taxon>Actinomycetota</taxon>
        <taxon>Actinomycetes</taxon>
        <taxon>Propionibacteriales</taxon>
        <taxon>Kribbellaceae</taxon>
        <taxon>Kribbella</taxon>
    </lineage>
</organism>
<evidence type="ECO:0000313" key="3">
    <source>
        <dbReference type="Proteomes" id="UP000295573"/>
    </source>
</evidence>
<dbReference type="PANTHER" id="PTHR42305:SF1">
    <property type="entry name" value="MEMBRANE PROTEIN RV1733C-RELATED"/>
    <property type="match status" value="1"/>
</dbReference>
<reference evidence="2 3" key="1">
    <citation type="journal article" date="2015" name="Stand. Genomic Sci.">
        <title>Genomic Encyclopedia of Bacterial and Archaeal Type Strains, Phase III: the genomes of soil and plant-associated and newly described type strains.</title>
        <authorList>
            <person name="Whitman W.B."/>
            <person name="Woyke T."/>
            <person name="Klenk H.P."/>
            <person name="Zhou Y."/>
            <person name="Lilburn T.G."/>
            <person name="Beck B.J."/>
            <person name="De Vos P."/>
            <person name="Vandamme P."/>
            <person name="Eisen J.A."/>
            <person name="Garrity G."/>
            <person name="Hugenholtz P."/>
            <person name="Kyrpides N.C."/>
        </authorList>
    </citation>
    <scope>NUCLEOTIDE SEQUENCE [LARGE SCALE GENOMIC DNA]</scope>
    <source>
        <strain evidence="2 3">VKM Ac-2541</strain>
    </source>
</reference>
<sequence length="203" mass="22424">MSTTHQHHAELFVVMQLRRLWLGHNPLRRRVDRLEAALLMIVLVAALLVIPAAAAFGTTIRNRAEHSAAEERAEARPVQVRTLGNTAEAVPSSPGLTTTSVPVRWFDTSGSRHEGKVDVLIGTKAGTELTIWLDRDGAMTRGPRPPADSTALGVAAGVTMPLLAWPLLLASFGLARRPLDHRRAQAWAREWEQVSPRWTRPQY</sequence>
<proteinExistence type="predicted"/>
<evidence type="ECO:0000256" key="1">
    <source>
        <dbReference type="SAM" id="Phobius"/>
    </source>
</evidence>
<evidence type="ECO:0000313" key="2">
    <source>
        <dbReference type="EMBL" id="TCO42368.1"/>
    </source>
</evidence>
<keyword evidence="1" id="KW-0472">Membrane</keyword>
<accession>A0A4R2IFD8</accession>
<dbReference type="Proteomes" id="UP000295573">
    <property type="component" value="Unassembled WGS sequence"/>
</dbReference>
<dbReference type="AlphaFoldDB" id="A0A4R2IFD8"/>
<keyword evidence="1" id="KW-1133">Transmembrane helix</keyword>
<gene>
    <name evidence="2" type="ORF">EV646_114192</name>
</gene>
<keyword evidence="1" id="KW-0812">Transmembrane</keyword>
<name>A0A4R2IFD8_9ACTN</name>
<feature type="transmembrane region" description="Helical" evidence="1">
    <location>
        <begin position="151"/>
        <end position="175"/>
    </location>
</feature>
<dbReference type="InterPro" id="IPR039708">
    <property type="entry name" value="MT1774/Rv1733c-like"/>
</dbReference>
<comment type="caution">
    <text evidence="2">The sequence shown here is derived from an EMBL/GenBank/DDBJ whole genome shotgun (WGS) entry which is preliminary data.</text>
</comment>
<protein>
    <submittedName>
        <fullName evidence="2">Uncharacterized protein</fullName>
    </submittedName>
</protein>
<feature type="transmembrane region" description="Helical" evidence="1">
    <location>
        <begin position="36"/>
        <end position="56"/>
    </location>
</feature>
<keyword evidence="3" id="KW-1185">Reference proteome</keyword>
<dbReference type="EMBL" id="SLWR01000014">
    <property type="protein sequence ID" value="TCO42368.1"/>
    <property type="molecule type" value="Genomic_DNA"/>
</dbReference>